<name>A0A6M2E1A8_9ACAR</name>
<accession>A0A6M2E1A8</accession>
<feature type="signal peptide" evidence="1">
    <location>
        <begin position="1"/>
        <end position="18"/>
    </location>
</feature>
<keyword evidence="1" id="KW-0732">Signal</keyword>
<proteinExistence type="predicted"/>
<dbReference type="EMBL" id="GIDH01000339">
    <property type="protein sequence ID" value="NOV52282.1"/>
    <property type="molecule type" value="Transcribed_RNA"/>
</dbReference>
<protein>
    <submittedName>
        <fullName evidence="2">Putative secreted protein</fullName>
    </submittedName>
</protein>
<dbReference type="AlphaFoldDB" id="A0A6M2E1A8"/>
<organism evidence="2">
    <name type="scientific">Amblyomma tuberculatum</name>
    <dbReference type="NCBI Taxonomy" id="48802"/>
    <lineage>
        <taxon>Eukaryota</taxon>
        <taxon>Metazoa</taxon>
        <taxon>Ecdysozoa</taxon>
        <taxon>Arthropoda</taxon>
        <taxon>Chelicerata</taxon>
        <taxon>Arachnida</taxon>
        <taxon>Acari</taxon>
        <taxon>Parasitiformes</taxon>
        <taxon>Ixodida</taxon>
        <taxon>Ixodoidea</taxon>
        <taxon>Ixodidae</taxon>
        <taxon>Amblyomminae</taxon>
        <taxon>Amblyomma</taxon>
    </lineage>
</organism>
<evidence type="ECO:0000256" key="1">
    <source>
        <dbReference type="SAM" id="SignalP"/>
    </source>
</evidence>
<evidence type="ECO:0000313" key="2">
    <source>
        <dbReference type="EMBL" id="NOV52282.1"/>
    </source>
</evidence>
<feature type="chain" id="PRO_5026981208" evidence="1">
    <location>
        <begin position="19"/>
        <end position="104"/>
    </location>
</feature>
<sequence>MLVLTLITLLLFGMKTSGHTVKEGTLMGTAFGVSFGLLAWRLSPGPCCRLHQQHTTLLLPGPVTDGLWSLRPLSGPAAGECIPPCAFPSILLLSVATPGWCDCC</sequence>
<reference evidence="2" key="1">
    <citation type="submission" date="2019-12" db="EMBL/GenBank/DDBJ databases">
        <title>The sialotranscriptome of the gopher-tortoise tick, Amblyomma tuberculatum.</title>
        <authorList>
            <person name="Karim S."/>
            <person name="Andersen J."/>
            <person name="Kumar D."/>
            <person name="Adamson S."/>
            <person name="Ennen J."/>
            <person name="Qualis C.P."/>
            <person name="Ribeiro J.M.C."/>
        </authorList>
    </citation>
    <scope>NUCLEOTIDE SEQUENCE</scope>
    <source>
        <strain evidence="2">Removed</strain>
        <tissue evidence="2">Salivary glands</tissue>
    </source>
</reference>